<dbReference type="AlphaFoldDB" id="A0A9Q1CHW1"/>
<dbReference type="PANTHER" id="PTHR24070">
    <property type="entry name" value="RAS, DI-RAS, AND RHEB FAMILY MEMBERS OF SMALL GTPASE SUPERFAMILY"/>
    <property type="match status" value="1"/>
</dbReference>
<evidence type="ECO:0000313" key="6">
    <source>
        <dbReference type="Proteomes" id="UP001152320"/>
    </source>
</evidence>
<dbReference type="SUPFAM" id="SSF81995">
    <property type="entry name" value="beta-sandwich domain of Sec23/24"/>
    <property type="match status" value="1"/>
</dbReference>
<dbReference type="NCBIfam" id="TIGR00231">
    <property type="entry name" value="small_GTP"/>
    <property type="match status" value="1"/>
</dbReference>
<feature type="compositionally biased region" description="Low complexity" evidence="3">
    <location>
        <begin position="242"/>
        <end position="251"/>
    </location>
</feature>
<dbReference type="SMART" id="SM00175">
    <property type="entry name" value="RAB"/>
    <property type="match status" value="1"/>
</dbReference>
<dbReference type="GO" id="GO:0006886">
    <property type="term" value="P:intracellular protein transport"/>
    <property type="evidence" value="ECO:0007669"/>
    <property type="project" value="InterPro"/>
</dbReference>
<dbReference type="Gene3D" id="3.40.50.300">
    <property type="entry name" value="P-loop containing nucleotide triphosphate hydrolases"/>
    <property type="match status" value="2"/>
</dbReference>
<dbReference type="InterPro" id="IPR027417">
    <property type="entry name" value="P-loop_NTPase"/>
</dbReference>
<gene>
    <name evidence="5" type="ORF">HOLleu_08743</name>
</gene>
<protein>
    <submittedName>
        <fullName evidence="5">Circularly permutated Ras protein 1</fullName>
    </submittedName>
</protein>
<evidence type="ECO:0000256" key="3">
    <source>
        <dbReference type="SAM" id="MobiDB-lite"/>
    </source>
</evidence>
<dbReference type="SMART" id="SM00173">
    <property type="entry name" value="RAS"/>
    <property type="match status" value="1"/>
</dbReference>
<dbReference type="Gene3D" id="3.40.50.410">
    <property type="entry name" value="von Willebrand factor, type A domain"/>
    <property type="match status" value="1"/>
</dbReference>
<dbReference type="PROSITE" id="PS50234">
    <property type="entry name" value="VWFA"/>
    <property type="match status" value="1"/>
</dbReference>
<dbReference type="OrthoDB" id="1724672at2759"/>
<dbReference type="InterPro" id="IPR005225">
    <property type="entry name" value="Small_GTP-bd"/>
</dbReference>
<sequence length="834" mass="91829">MEFGSKYVYMKTADEDEEIEIDDGAMQKLSLDLKSKNEDEQVCLLDILDTAGQAEFSALREQYMRESQAFVIVYAINNKNSFQEALDIHTLALRMQQVSSVPAILCGNKSDLDSERQVPTDEAEKEATARGMAFLETSAKTGANIQEAFETLIKRTPRYGSEYKIAVLGSGGVGKSSVIIRFTQDMFVSDYDPTIEDSFRKTINVKGIPKDMLSPKPKEPPAMKKRKSAGFFKNPFGSLKGRGAVSHGAAAAPPPPPPPSRPSAPSRRGPKKIQKTKKTDGNIILVSLGTLENDPQIMTGDAVKCSNCPAILSHVSEVGSGESTKRPWKCEFCDHQNEVDMTDEEIPKESQVDFLVDAAPEASSDSEFTMATDKPQSQAEVVLYCIDVSSSMGAQTALPQLQAEWYALRQSNITSVSRLDCIKQAVQRQLDFHEIETPEKKAGLVPFGSIIKFLFERTSQVDFRSVANNVDELLKLGQEYARTETLKPLSENAETLKGQVKNLGLAGCTALGPALTLAVGFLSKLPGSEIVLCTDGLPNEGVGSLPRDPGFYDKIGEIAKNQQTTISVIGIQTGQEYEIETVSKAAAITGGNINLLNPHELSAKMREITQDVVVATNVEVTALLHPYLCFVSVKADVNNKSVAKCTLGNVHKNTELTFRFQRKAEFKDVEVPSLPFQIQVHYTTKDGRRLLRVLTEKRETTVDRDQMETNLNIPVVGATAMKESAALAQRGDLVGAKMYLKQNQMMSRNCVLKASFNEEASSAYLNYEQQAVEMYDEMDDEDLPEMNRQANMAKYQKEKGLVKMTAAGAGKKGIIKARSKPMSSLHQAKYYSYE</sequence>
<dbReference type="InterPro" id="IPR036174">
    <property type="entry name" value="Znf_Sec23_Sec24_sf"/>
</dbReference>
<dbReference type="InterPro" id="IPR036465">
    <property type="entry name" value="vWFA_dom_sf"/>
</dbReference>
<accession>A0A9Q1CHW1</accession>
<proteinExistence type="predicted"/>
<dbReference type="InterPro" id="IPR002035">
    <property type="entry name" value="VWF_A"/>
</dbReference>
<feature type="compositionally biased region" description="Pro residues" evidence="3">
    <location>
        <begin position="252"/>
        <end position="262"/>
    </location>
</feature>
<dbReference type="GO" id="GO:0008270">
    <property type="term" value="F:zinc ion binding"/>
    <property type="evidence" value="ECO:0007669"/>
    <property type="project" value="InterPro"/>
</dbReference>
<dbReference type="GO" id="GO:0003924">
    <property type="term" value="F:GTPase activity"/>
    <property type="evidence" value="ECO:0007669"/>
    <property type="project" value="InterPro"/>
</dbReference>
<dbReference type="InterPro" id="IPR001806">
    <property type="entry name" value="Small_GTPase"/>
</dbReference>
<dbReference type="EMBL" id="JAIZAY010000003">
    <property type="protein sequence ID" value="KAJ8045692.1"/>
    <property type="molecule type" value="Genomic_DNA"/>
</dbReference>
<feature type="domain" description="VWFA" evidence="4">
    <location>
        <begin position="381"/>
        <end position="612"/>
    </location>
</feature>
<dbReference type="GO" id="GO:0030127">
    <property type="term" value="C:COPII vesicle coat"/>
    <property type="evidence" value="ECO:0007669"/>
    <property type="project" value="InterPro"/>
</dbReference>
<dbReference type="Gene3D" id="2.30.30.380">
    <property type="entry name" value="Zn-finger domain of Sec23/24"/>
    <property type="match status" value="1"/>
</dbReference>
<dbReference type="Proteomes" id="UP001152320">
    <property type="component" value="Chromosome 3"/>
</dbReference>
<evidence type="ECO:0000259" key="4">
    <source>
        <dbReference type="PROSITE" id="PS50234"/>
    </source>
</evidence>
<dbReference type="GO" id="GO:0006888">
    <property type="term" value="P:endoplasmic reticulum to Golgi vesicle-mediated transport"/>
    <property type="evidence" value="ECO:0007669"/>
    <property type="project" value="InterPro"/>
</dbReference>
<evidence type="ECO:0000256" key="1">
    <source>
        <dbReference type="ARBA" id="ARBA00022741"/>
    </source>
</evidence>
<dbReference type="Pfam" id="PF00071">
    <property type="entry name" value="Ras"/>
    <property type="match status" value="2"/>
</dbReference>
<evidence type="ECO:0000313" key="5">
    <source>
        <dbReference type="EMBL" id="KAJ8045692.1"/>
    </source>
</evidence>
<dbReference type="InterPro" id="IPR020849">
    <property type="entry name" value="Small_GTPase_Ras-type"/>
</dbReference>
<dbReference type="SUPFAM" id="SSF52540">
    <property type="entry name" value="P-loop containing nucleoside triphosphate hydrolases"/>
    <property type="match status" value="2"/>
</dbReference>
<dbReference type="GO" id="GO:0005525">
    <property type="term" value="F:GTP binding"/>
    <property type="evidence" value="ECO:0007669"/>
    <property type="project" value="UniProtKB-KW"/>
</dbReference>
<keyword evidence="6" id="KW-1185">Reference proteome</keyword>
<dbReference type="PROSITE" id="PS51421">
    <property type="entry name" value="RAS"/>
    <property type="match status" value="1"/>
</dbReference>
<evidence type="ECO:0000256" key="2">
    <source>
        <dbReference type="ARBA" id="ARBA00023134"/>
    </source>
</evidence>
<reference evidence="5" key="1">
    <citation type="submission" date="2021-10" db="EMBL/GenBank/DDBJ databases">
        <title>Tropical sea cucumber genome reveals ecological adaptation and Cuvierian tubules defense mechanism.</title>
        <authorList>
            <person name="Chen T."/>
        </authorList>
    </citation>
    <scope>NUCLEOTIDE SEQUENCE</scope>
    <source>
        <strain evidence="5">Nanhai2018</strain>
        <tissue evidence="5">Muscle</tissue>
    </source>
</reference>
<name>A0A9Q1CHW1_HOLLE</name>
<dbReference type="SMART" id="SM00174">
    <property type="entry name" value="RHO"/>
    <property type="match status" value="1"/>
</dbReference>
<feature type="region of interest" description="Disordered" evidence="3">
    <location>
        <begin position="242"/>
        <end position="279"/>
    </location>
</feature>
<organism evidence="5 6">
    <name type="scientific">Holothuria leucospilota</name>
    <name type="common">Black long sea cucumber</name>
    <name type="synonym">Mertensiothuria leucospilota</name>
    <dbReference type="NCBI Taxonomy" id="206669"/>
    <lineage>
        <taxon>Eukaryota</taxon>
        <taxon>Metazoa</taxon>
        <taxon>Echinodermata</taxon>
        <taxon>Eleutherozoa</taxon>
        <taxon>Echinozoa</taxon>
        <taxon>Holothuroidea</taxon>
        <taxon>Aspidochirotacea</taxon>
        <taxon>Aspidochirotida</taxon>
        <taxon>Holothuriidae</taxon>
        <taxon>Holothuria</taxon>
    </lineage>
</organism>
<dbReference type="PRINTS" id="PR00449">
    <property type="entry name" value="RASTRNSFRMNG"/>
</dbReference>
<dbReference type="PROSITE" id="PS51419">
    <property type="entry name" value="RAB"/>
    <property type="match status" value="1"/>
</dbReference>
<comment type="caution">
    <text evidence="5">The sequence shown here is derived from an EMBL/GenBank/DDBJ whole genome shotgun (WGS) entry which is preliminary data.</text>
</comment>
<keyword evidence="2" id="KW-0342">GTP-binding</keyword>
<dbReference type="SUPFAM" id="SSF82919">
    <property type="entry name" value="Zn-finger domain of Sec23/24"/>
    <property type="match status" value="1"/>
</dbReference>
<dbReference type="GO" id="GO:0007165">
    <property type="term" value="P:signal transduction"/>
    <property type="evidence" value="ECO:0007669"/>
    <property type="project" value="InterPro"/>
</dbReference>
<keyword evidence="1" id="KW-0547">Nucleotide-binding</keyword>
<feature type="region of interest" description="Disordered" evidence="3">
    <location>
        <begin position="209"/>
        <end position="229"/>
    </location>
</feature>
<dbReference type="SUPFAM" id="SSF53300">
    <property type="entry name" value="vWA-like"/>
    <property type="match status" value="1"/>
</dbReference>